<reference evidence="3 4" key="1">
    <citation type="submission" date="2021-06" db="EMBL/GenBank/DDBJ databases">
        <title>Caerostris extrusa draft genome.</title>
        <authorList>
            <person name="Kono N."/>
            <person name="Arakawa K."/>
        </authorList>
    </citation>
    <scope>NUCLEOTIDE SEQUENCE [LARGE SCALE GENOMIC DNA]</scope>
</reference>
<feature type="compositionally biased region" description="Basic residues" evidence="1">
    <location>
        <begin position="69"/>
        <end position="80"/>
    </location>
</feature>
<protein>
    <recommendedName>
        <fullName evidence="5">Secreted protein</fullName>
    </recommendedName>
</protein>
<evidence type="ECO:0000256" key="2">
    <source>
        <dbReference type="SAM" id="SignalP"/>
    </source>
</evidence>
<evidence type="ECO:0000313" key="4">
    <source>
        <dbReference type="Proteomes" id="UP001054945"/>
    </source>
</evidence>
<sequence length="98" mass="11345">MLFLFIFNLTQPCFFLSSRANEEGTSTIHCIPLIPRPGLSTRYSSLHFESPPPTLIPANYPHQKYHQQKVLRPPTRKKHLIAQQSRKAFQNRRTSDGL</sequence>
<dbReference type="EMBL" id="BPLR01000352">
    <property type="protein sequence ID" value="GIY94111.1"/>
    <property type="molecule type" value="Genomic_DNA"/>
</dbReference>
<keyword evidence="2" id="KW-0732">Signal</keyword>
<evidence type="ECO:0008006" key="5">
    <source>
        <dbReference type="Google" id="ProtNLM"/>
    </source>
</evidence>
<dbReference type="Proteomes" id="UP001054945">
    <property type="component" value="Unassembled WGS sequence"/>
</dbReference>
<comment type="caution">
    <text evidence="3">The sequence shown here is derived from an EMBL/GenBank/DDBJ whole genome shotgun (WGS) entry which is preliminary data.</text>
</comment>
<feature type="region of interest" description="Disordered" evidence="1">
    <location>
        <begin position="69"/>
        <end position="98"/>
    </location>
</feature>
<name>A0AAV4XJJ4_CAEEX</name>
<gene>
    <name evidence="3" type="ORF">CEXT_172391</name>
</gene>
<proteinExistence type="predicted"/>
<organism evidence="3 4">
    <name type="scientific">Caerostris extrusa</name>
    <name type="common">Bark spider</name>
    <name type="synonym">Caerostris bankana</name>
    <dbReference type="NCBI Taxonomy" id="172846"/>
    <lineage>
        <taxon>Eukaryota</taxon>
        <taxon>Metazoa</taxon>
        <taxon>Ecdysozoa</taxon>
        <taxon>Arthropoda</taxon>
        <taxon>Chelicerata</taxon>
        <taxon>Arachnida</taxon>
        <taxon>Araneae</taxon>
        <taxon>Araneomorphae</taxon>
        <taxon>Entelegynae</taxon>
        <taxon>Araneoidea</taxon>
        <taxon>Araneidae</taxon>
        <taxon>Caerostris</taxon>
    </lineage>
</organism>
<keyword evidence="4" id="KW-1185">Reference proteome</keyword>
<evidence type="ECO:0000256" key="1">
    <source>
        <dbReference type="SAM" id="MobiDB-lite"/>
    </source>
</evidence>
<feature type="compositionally biased region" description="Polar residues" evidence="1">
    <location>
        <begin position="82"/>
        <end position="92"/>
    </location>
</feature>
<feature type="chain" id="PRO_5043943766" description="Secreted protein" evidence="2">
    <location>
        <begin position="21"/>
        <end position="98"/>
    </location>
</feature>
<evidence type="ECO:0000313" key="3">
    <source>
        <dbReference type="EMBL" id="GIY94111.1"/>
    </source>
</evidence>
<dbReference type="AlphaFoldDB" id="A0AAV4XJJ4"/>
<accession>A0AAV4XJJ4</accession>
<feature type="signal peptide" evidence="2">
    <location>
        <begin position="1"/>
        <end position="20"/>
    </location>
</feature>